<feature type="chain" id="PRO_5017357064" evidence="1">
    <location>
        <begin position="27"/>
        <end position="326"/>
    </location>
</feature>
<proteinExistence type="predicted"/>
<name>A0A3A3FXJ0_9BURK</name>
<dbReference type="InterPro" id="IPR050855">
    <property type="entry name" value="NDM-1-like"/>
</dbReference>
<accession>A0A3A3FXJ0</accession>
<dbReference type="Gene3D" id="3.60.15.10">
    <property type="entry name" value="Ribonuclease Z/Hydroxyacylglutathione hydrolase-like"/>
    <property type="match status" value="1"/>
</dbReference>
<keyword evidence="1" id="KW-0732">Signal</keyword>
<dbReference type="SMART" id="SM00849">
    <property type="entry name" value="Lactamase_B"/>
    <property type="match status" value="1"/>
</dbReference>
<feature type="signal peptide" evidence="1">
    <location>
        <begin position="1"/>
        <end position="26"/>
    </location>
</feature>
<gene>
    <name evidence="3" type="ORF">D3871_24115</name>
</gene>
<keyword evidence="3" id="KW-0378">Hydrolase</keyword>
<dbReference type="Proteomes" id="UP000265955">
    <property type="component" value="Unassembled WGS sequence"/>
</dbReference>
<evidence type="ECO:0000256" key="1">
    <source>
        <dbReference type="SAM" id="SignalP"/>
    </source>
</evidence>
<reference evidence="4" key="1">
    <citation type="submission" date="2018-09" db="EMBL/GenBank/DDBJ databases">
        <authorList>
            <person name="Zhu H."/>
        </authorList>
    </citation>
    <scope>NUCLEOTIDE SEQUENCE [LARGE SCALE GENOMIC DNA]</scope>
    <source>
        <strain evidence="4">K1R23-30</strain>
    </source>
</reference>
<evidence type="ECO:0000259" key="2">
    <source>
        <dbReference type="SMART" id="SM00849"/>
    </source>
</evidence>
<dbReference type="CDD" id="cd16282">
    <property type="entry name" value="metallo-hydrolase-like_MBL-fold"/>
    <property type="match status" value="1"/>
</dbReference>
<dbReference type="SUPFAM" id="SSF56281">
    <property type="entry name" value="Metallo-hydrolase/oxidoreductase"/>
    <property type="match status" value="1"/>
</dbReference>
<dbReference type="PANTHER" id="PTHR42951">
    <property type="entry name" value="METALLO-BETA-LACTAMASE DOMAIN-CONTAINING"/>
    <property type="match status" value="1"/>
</dbReference>
<keyword evidence="4" id="KW-1185">Reference proteome</keyword>
<sequence>MLISRLIRILLPVLLTCVAVYFPAYAANTGIALETVKVSARVYYFRGESGMASKQNRGFMSNAGFVVTDDGVVVFDALATPALGEAMLAAIRKVTSHPVRRVIISHYHADHFYGLQALKTQGAEVWAHENGRSSVSSDAAAARLAERRVSLSPWVNGKTKLIPADRWIRFPETKQIAFDMGGVRFRLIDSNGAHTAEDIMLYVEGEGVLFAGDLFFTGRLPFVGEANSKLWLETLDRMLEVRPSIVIPGHGEASRRPLDDMKLTRDYLMFLRQEMGSAVNELLPFEEAYNRVDWSRFGSYPAFQQANRINAYGTYLLMEKESLGKE</sequence>
<feature type="domain" description="Metallo-beta-lactamase" evidence="2">
    <location>
        <begin position="60"/>
        <end position="250"/>
    </location>
</feature>
<dbReference type="AlphaFoldDB" id="A0A3A3FXJ0"/>
<dbReference type="Pfam" id="PF00753">
    <property type="entry name" value="Lactamase_B"/>
    <property type="match status" value="1"/>
</dbReference>
<protein>
    <submittedName>
        <fullName evidence="3">MBL fold metallo-hydrolase</fullName>
    </submittedName>
</protein>
<dbReference type="InterPro" id="IPR036866">
    <property type="entry name" value="RibonucZ/Hydroxyglut_hydro"/>
</dbReference>
<evidence type="ECO:0000313" key="4">
    <source>
        <dbReference type="Proteomes" id="UP000265955"/>
    </source>
</evidence>
<evidence type="ECO:0000313" key="3">
    <source>
        <dbReference type="EMBL" id="RJF91779.1"/>
    </source>
</evidence>
<organism evidence="3 4">
    <name type="scientific">Noviherbaspirillum saxi</name>
    <dbReference type="NCBI Taxonomy" id="2320863"/>
    <lineage>
        <taxon>Bacteria</taxon>
        <taxon>Pseudomonadati</taxon>
        <taxon>Pseudomonadota</taxon>
        <taxon>Betaproteobacteria</taxon>
        <taxon>Burkholderiales</taxon>
        <taxon>Oxalobacteraceae</taxon>
        <taxon>Noviherbaspirillum</taxon>
    </lineage>
</organism>
<dbReference type="PANTHER" id="PTHR42951:SF20">
    <property type="entry name" value="BETA LACTAMASE"/>
    <property type="match status" value="1"/>
</dbReference>
<dbReference type="OrthoDB" id="1273797at2"/>
<comment type="caution">
    <text evidence="3">The sequence shown here is derived from an EMBL/GenBank/DDBJ whole genome shotgun (WGS) entry which is preliminary data.</text>
</comment>
<dbReference type="InterPro" id="IPR001279">
    <property type="entry name" value="Metallo-B-lactamas"/>
</dbReference>
<dbReference type="EMBL" id="QYUO01000003">
    <property type="protein sequence ID" value="RJF91779.1"/>
    <property type="molecule type" value="Genomic_DNA"/>
</dbReference>
<dbReference type="GO" id="GO:0016787">
    <property type="term" value="F:hydrolase activity"/>
    <property type="evidence" value="ECO:0007669"/>
    <property type="project" value="UniProtKB-KW"/>
</dbReference>